<accession>X1VQD9</accession>
<dbReference type="EMBL" id="BARW01039237">
    <property type="protein sequence ID" value="GAJ18931.1"/>
    <property type="molecule type" value="Genomic_DNA"/>
</dbReference>
<reference evidence="1" key="1">
    <citation type="journal article" date="2014" name="Front. Microbiol.">
        <title>High frequency of phylogenetically diverse reductive dehalogenase-homologous genes in deep subseafloor sedimentary metagenomes.</title>
        <authorList>
            <person name="Kawai M."/>
            <person name="Futagami T."/>
            <person name="Toyoda A."/>
            <person name="Takaki Y."/>
            <person name="Nishi S."/>
            <person name="Hori S."/>
            <person name="Arai W."/>
            <person name="Tsubouchi T."/>
            <person name="Morono Y."/>
            <person name="Uchiyama I."/>
            <person name="Ito T."/>
            <person name="Fujiyama A."/>
            <person name="Inagaki F."/>
            <person name="Takami H."/>
        </authorList>
    </citation>
    <scope>NUCLEOTIDE SEQUENCE</scope>
    <source>
        <strain evidence="1">Expedition CK06-06</strain>
    </source>
</reference>
<evidence type="ECO:0000313" key="1">
    <source>
        <dbReference type="EMBL" id="GAJ18931.1"/>
    </source>
</evidence>
<protein>
    <submittedName>
        <fullName evidence="1">Uncharacterized protein</fullName>
    </submittedName>
</protein>
<gene>
    <name evidence="1" type="ORF">S12H4_59851</name>
</gene>
<sequence length="31" mass="3391">DKRAVERAISEGKPVPPEVLVDYPDLLKGAK</sequence>
<dbReference type="AlphaFoldDB" id="X1VQD9"/>
<organism evidence="1">
    <name type="scientific">marine sediment metagenome</name>
    <dbReference type="NCBI Taxonomy" id="412755"/>
    <lineage>
        <taxon>unclassified sequences</taxon>
        <taxon>metagenomes</taxon>
        <taxon>ecological metagenomes</taxon>
    </lineage>
</organism>
<proteinExistence type="predicted"/>
<name>X1VQD9_9ZZZZ</name>
<feature type="non-terminal residue" evidence="1">
    <location>
        <position position="1"/>
    </location>
</feature>
<comment type="caution">
    <text evidence="1">The sequence shown here is derived from an EMBL/GenBank/DDBJ whole genome shotgun (WGS) entry which is preliminary data.</text>
</comment>